<evidence type="ECO:0000256" key="3">
    <source>
        <dbReference type="ARBA" id="ARBA00022723"/>
    </source>
</evidence>
<comment type="similarity">
    <text evidence="1">Belongs to the IPP transferase family.</text>
</comment>
<keyword evidence="5" id="KW-0863">Zinc-finger</keyword>
<dbReference type="PANTHER" id="PTHR11088:SF89">
    <property type="entry name" value="TRNA DIMETHYLALLYLTRANSFERASE"/>
    <property type="match status" value="1"/>
</dbReference>
<evidence type="ECO:0000256" key="5">
    <source>
        <dbReference type="ARBA" id="ARBA00022771"/>
    </source>
</evidence>
<dbReference type="GeneID" id="112687878"/>
<keyword evidence="3" id="KW-0479">Metal-binding</keyword>
<gene>
    <name evidence="11" type="primary">LOC112687878</name>
</gene>
<dbReference type="GO" id="GO:0005524">
    <property type="term" value="F:ATP binding"/>
    <property type="evidence" value="ECO:0007669"/>
    <property type="project" value="UniProtKB-KW"/>
</dbReference>
<protein>
    <submittedName>
        <fullName evidence="11">Uncharacterized protein LOC112687878 isoform X1</fullName>
    </submittedName>
</protein>
<evidence type="ECO:0000313" key="11">
    <source>
        <dbReference type="RefSeq" id="XP_025416629.1"/>
    </source>
</evidence>
<dbReference type="GO" id="GO:0005739">
    <property type="term" value="C:mitochondrion"/>
    <property type="evidence" value="ECO:0007669"/>
    <property type="project" value="TreeGrafter"/>
</dbReference>
<dbReference type="PANTHER" id="PTHR11088">
    <property type="entry name" value="TRNA DIMETHYLALLYLTRANSFERASE"/>
    <property type="match status" value="1"/>
</dbReference>
<dbReference type="Gene3D" id="1.10.20.140">
    <property type="match status" value="1"/>
</dbReference>
<dbReference type="GO" id="GO:0052381">
    <property type="term" value="F:tRNA dimethylallyltransferase activity"/>
    <property type="evidence" value="ECO:0007669"/>
    <property type="project" value="InterPro"/>
</dbReference>
<sequence length="689" mass="77488">MLCFGRKIFATSKRNLDVLVSGAAAARNPVIAPWCRFALCAVRRRQMDTLQDRPLFAVIGCTGTGKTKLGVRLAKELDGEVVSADSIQVYKGLDVATNKATEEETDGVPHHMMGTVDLGVECNVHGYRDEALKIIQDIYSRGKIPVLVGGTSYYIESIIYNYLVRKTTEDVEDDDDDDCGGGVGPEAPDNDDLTVDLSAKAFQEYAMFRNVNDVPTADTVDGAGRMYADTLAEAVRFVRTMAAVGRLPFKRYRNTFVAADDERRAEWPSTVVDCETAAVFAHGVRVLDAVAGALRREPRTPSVDEYCGDGGYEVSVADVVTGHRERYARAHVMSRLDAVLAAAGRAPAVEPAVTEALCRTCAELEKRTQRLALALLVDNERTACSLLSPNALKVHASYFDPLAAKELHPHNVRKVFRTIQIYLMRGKQKSKFFQEQRIQVNGSDVPVVTLRFKEVHMMWLTCDVDVLNNRLEKRTDEMVKRGLVGELCEFKNQLVKSTGTKHFRLDFTKGVLQCIGVKQFQQYLELSEDSRRTEKGRKALEDALTAMKYVTKKYARRQMRWINNRFLKSGDKQAVSVYRLDCTDLADWQRLTDQAVDLAKVVLGRKPRTESTLKPMEITEQKNVALPVYGDYYCNDCSRLFSNDIQYNIHLTSKKHARVMKKRKRKLQDITLNCDSDDEDKSKTHKSNS</sequence>
<keyword evidence="6" id="KW-0862">Zinc</keyword>
<evidence type="ECO:0000256" key="4">
    <source>
        <dbReference type="ARBA" id="ARBA00022741"/>
    </source>
</evidence>
<dbReference type="HAMAP" id="MF_00185">
    <property type="entry name" value="IPP_trans"/>
    <property type="match status" value="1"/>
</dbReference>
<dbReference type="GO" id="GO:0008270">
    <property type="term" value="F:zinc ion binding"/>
    <property type="evidence" value="ECO:0007669"/>
    <property type="project" value="UniProtKB-KW"/>
</dbReference>
<dbReference type="Proteomes" id="UP000694846">
    <property type="component" value="Unplaced"/>
</dbReference>
<evidence type="ECO:0000256" key="7">
    <source>
        <dbReference type="ARBA" id="ARBA00022840"/>
    </source>
</evidence>
<keyword evidence="10" id="KW-1185">Reference proteome</keyword>
<dbReference type="PROSITE" id="PS00028">
    <property type="entry name" value="ZINC_FINGER_C2H2_1"/>
    <property type="match status" value="1"/>
</dbReference>
<dbReference type="SUPFAM" id="SSF57667">
    <property type="entry name" value="beta-beta-alpha zinc fingers"/>
    <property type="match status" value="1"/>
</dbReference>
<dbReference type="InterPro" id="IPR039657">
    <property type="entry name" value="Dimethylallyltransferase"/>
</dbReference>
<dbReference type="Pfam" id="PF01715">
    <property type="entry name" value="IPPT"/>
    <property type="match status" value="2"/>
</dbReference>
<evidence type="ECO:0000259" key="9">
    <source>
        <dbReference type="PROSITE" id="PS00028"/>
    </source>
</evidence>
<keyword evidence="2" id="KW-0808">Transferase</keyword>
<feature type="domain" description="C2H2-type" evidence="9">
    <location>
        <begin position="634"/>
        <end position="656"/>
    </location>
</feature>
<keyword evidence="7" id="KW-0067">ATP-binding</keyword>
<accession>A0A8B8G079</accession>
<evidence type="ECO:0000256" key="2">
    <source>
        <dbReference type="ARBA" id="ARBA00022679"/>
    </source>
</evidence>
<proteinExistence type="inferred from homology"/>
<evidence type="ECO:0000256" key="8">
    <source>
        <dbReference type="SAM" id="MobiDB-lite"/>
    </source>
</evidence>
<keyword evidence="4" id="KW-0547">Nucleotide-binding</keyword>
<dbReference type="InterPro" id="IPR018022">
    <property type="entry name" value="IPT"/>
</dbReference>
<dbReference type="GO" id="GO:0006400">
    <property type="term" value="P:tRNA modification"/>
    <property type="evidence" value="ECO:0007669"/>
    <property type="project" value="TreeGrafter"/>
</dbReference>
<dbReference type="InterPro" id="IPR013087">
    <property type="entry name" value="Znf_C2H2_type"/>
</dbReference>
<evidence type="ECO:0000256" key="1">
    <source>
        <dbReference type="ARBA" id="ARBA00005842"/>
    </source>
</evidence>
<name>A0A8B8G079_9HEMI</name>
<dbReference type="InterPro" id="IPR022755">
    <property type="entry name" value="Znf_C2H2_jaz"/>
</dbReference>
<dbReference type="Gene3D" id="3.30.160.60">
    <property type="entry name" value="Classic Zinc Finger"/>
    <property type="match status" value="1"/>
</dbReference>
<dbReference type="SUPFAM" id="SSF52540">
    <property type="entry name" value="P-loop containing nucleoside triphosphate hydrolases"/>
    <property type="match status" value="1"/>
</dbReference>
<organism evidence="10 11">
    <name type="scientific">Sipha flava</name>
    <name type="common">yellow sugarcane aphid</name>
    <dbReference type="NCBI Taxonomy" id="143950"/>
    <lineage>
        <taxon>Eukaryota</taxon>
        <taxon>Metazoa</taxon>
        <taxon>Ecdysozoa</taxon>
        <taxon>Arthropoda</taxon>
        <taxon>Hexapoda</taxon>
        <taxon>Insecta</taxon>
        <taxon>Pterygota</taxon>
        <taxon>Neoptera</taxon>
        <taxon>Paraneoptera</taxon>
        <taxon>Hemiptera</taxon>
        <taxon>Sternorrhyncha</taxon>
        <taxon>Aphidomorpha</taxon>
        <taxon>Aphidoidea</taxon>
        <taxon>Aphididae</taxon>
        <taxon>Sipha</taxon>
    </lineage>
</organism>
<feature type="region of interest" description="Disordered" evidence="8">
    <location>
        <begin position="171"/>
        <end position="190"/>
    </location>
</feature>
<dbReference type="Gene3D" id="3.40.50.300">
    <property type="entry name" value="P-loop containing nucleotide triphosphate hydrolases"/>
    <property type="match status" value="1"/>
</dbReference>
<dbReference type="Pfam" id="PF12171">
    <property type="entry name" value="zf-C2H2_jaz"/>
    <property type="match status" value="1"/>
</dbReference>
<evidence type="ECO:0000313" key="10">
    <source>
        <dbReference type="Proteomes" id="UP000694846"/>
    </source>
</evidence>
<dbReference type="InterPro" id="IPR027417">
    <property type="entry name" value="P-loop_NTPase"/>
</dbReference>
<dbReference type="InterPro" id="IPR036236">
    <property type="entry name" value="Znf_C2H2_sf"/>
</dbReference>
<reference evidence="11" key="1">
    <citation type="submission" date="2025-08" db="UniProtKB">
        <authorList>
            <consortium name="RefSeq"/>
        </authorList>
    </citation>
    <scope>IDENTIFICATION</scope>
    <source>
        <tissue evidence="11">Whole body</tissue>
    </source>
</reference>
<dbReference type="RefSeq" id="XP_025416629.1">
    <property type="nucleotide sequence ID" value="XM_025560844.1"/>
</dbReference>
<dbReference type="OrthoDB" id="775260at2759"/>
<evidence type="ECO:0000256" key="6">
    <source>
        <dbReference type="ARBA" id="ARBA00022833"/>
    </source>
</evidence>
<dbReference type="AlphaFoldDB" id="A0A8B8G079"/>